<keyword evidence="2" id="KW-1185">Reference proteome</keyword>
<accession>A0ABW2SY28</accession>
<dbReference type="PANTHER" id="PTHR17985">
    <property type="entry name" value="SER/THR-RICH PROTEIN T10 IN DGCR REGION"/>
    <property type="match status" value="1"/>
</dbReference>
<dbReference type="Pfam" id="PF05742">
    <property type="entry name" value="TANGO2"/>
    <property type="match status" value="1"/>
</dbReference>
<name>A0ABW2SY28_9ACTN</name>
<proteinExistence type="predicted"/>
<dbReference type="PANTHER" id="PTHR17985:SF8">
    <property type="entry name" value="TRANSPORT AND GOLGI ORGANIZATION PROTEIN 2 HOMOLOG"/>
    <property type="match status" value="1"/>
</dbReference>
<evidence type="ECO:0000313" key="1">
    <source>
        <dbReference type="EMBL" id="MFC7601115.1"/>
    </source>
</evidence>
<gene>
    <name evidence="1" type="ORF">ACFQVD_13505</name>
</gene>
<protein>
    <submittedName>
        <fullName evidence="1">NRDE family protein</fullName>
    </submittedName>
</protein>
<organism evidence="1 2">
    <name type="scientific">Streptosporangium amethystogenes subsp. fukuiense</name>
    <dbReference type="NCBI Taxonomy" id="698418"/>
    <lineage>
        <taxon>Bacteria</taxon>
        <taxon>Bacillati</taxon>
        <taxon>Actinomycetota</taxon>
        <taxon>Actinomycetes</taxon>
        <taxon>Streptosporangiales</taxon>
        <taxon>Streptosporangiaceae</taxon>
        <taxon>Streptosporangium</taxon>
    </lineage>
</organism>
<reference evidence="2" key="1">
    <citation type="journal article" date="2019" name="Int. J. Syst. Evol. Microbiol.">
        <title>The Global Catalogue of Microorganisms (GCM) 10K type strain sequencing project: providing services to taxonomists for standard genome sequencing and annotation.</title>
        <authorList>
            <consortium name="The Broad Institute Genomics Platform"/>
            <consortium name="The Broad Institute Genome Sequencing Center for Infectious Disease"/>
            <person name="Wu L."/>
            <person name="Ma J."/>
        </authorList>
    </citation>
    <scope>NUCLEOTIDE SEQUENCE [LARGE SCALE GENOMIC DNA]</scope>
    <source>
        <strain evidence="2">JCM 10083</strain>
    </source>
</reference>
<sequence>MCTVVISIDPSAEIPLIVVGVRDEFTGRPWVPPAEHWRKDRPGLIGGRDLQGGGTWLAVDPRGRRVGALLNGHGVLASEGTRRSRGDLPLLAAAGGRPVEGDLDRYDPFHLLHADPTGACLWHWDGIALKRDVLPPGTHMIVNSGWERGVENERVAFFRPLFAKAGRPAELDGPWEEWRELATGAGIPPEDPRAMIIHHELPDGRIFGSLSVTLLALAPDGVRYDFTAAPSDPGAFREVLTE</sequence>
<dbReference type="RefSeq" id="WP_343961106.1">
    <property type="nucleotide sequence ID" value="NZ_BAAAGK010000003.1"/>
</dbReference>
<comment type="caution">
    <text evidence="1">The sequence shown here is derived from an EMBL/GenBank/DDBJ whole genome shotgun (WGS) entry which is preliminary data.</text>
</comment>
<dbReference type="Proteomes" id="UP001596514">
    <property type="component" value="Unassembled WGS sequence"/>
</dbReference>
<dbReference type="InterPro" id="IPR008551">
    <property type="entry name" value="TANGO2"/>
</dbReference>
<dbReference type="EMBL" id="JBHTEE010000001">
    <property type="protein sequence ID" value="MFC7601115.1"/>
    <property type="molecule type" value="Genomic_DNA"/>
</dbReference>
<evidence type="ECO:0000313" key="2">
    <source>
        <dbReference type="Proteomes" id="UP001596514"/>
    </source>
</evidence>